<dbReference type="HOGENOM" id="CLU_206737_0_0_1"/>
<dbReference type="AlphaFoldDB" id="A0A067TUB7"/>
<dbReference type="EMBL" id="KL142369">
    <property type="protein sequence ID" value="KDR82558.1"/>
    <property type="molecule type" value="Genomic_DNA"/>
</dbReference>
<name>A0A067TUB7_GALM3</name>
<reference evidence="2" key="1">
    <citation type="journal article" date="2014" name="Proc. Natl. Acad. Sci. U.S.A.">
        <title>Extensive sampling of basidiomycete genomes demonstrates inadequacy of the white-rot/brown-rot paradigm for wood decay fungi.</title>
        <authorList>
            <person name="Riley R."/>
            <person name="Salamov A.A."/>
            <person name="Brown D.W."/>
            <person name="Nagy L.G."/>
            <person name="Floudas D."/>
            <person name="Held B.W."/>
            <person name="Levasseur A."/>
            <person name="Lombard V."/>
            <person name="Morin E."/>
            <person name="Otillar R."/>
            <person name="Lindquist E.A."/>
            <person name="Sun H."/>
            <person name="LaButti K.M."/>
            <person name="Schmutz J."/>
            <person name="Jabbour D."/>
            <person name="Luo H."/>
            <person name="Baker S.E."/>
            <person name="Pisabarro A.G."/>
            <person name="Walton J.D."/>
            <person name="Blanchette R.A."/>
            <person name="Henrissat B."/>
            <person name="Martin F."/>
            <person name="Cullen D."/>
            <person name="Hibbett D.S."/>
            <person name="Grigoriev I.V."/>
        </authorList>
    </citation>
    <scope>NUCLEOTIDE SEQUENCE [LARGE SCALE GENOMIC DNA]</scope>
    <source>
        <strain evidence="2">CBS 339.88</strain>
    </source>
</reference>
<feature type="non-terminal residue" evidence="1">
    <location>
        <position position="58"/>
    </location>
</feature>
<organism evidence="1 2">
    <name type="scientific">Galerina marginata (strain CBS 339.88)</name>
    <dbReference type="NCBI Taxonomy" id="685588"/>
    <lineage>
        <taxon>Eukaryota</taxon>
        <taxon>Fungi</taxon>
        <taxon>Dikarya</taxon>
        <taxon>Basidiomycota</taxon>
        <taxon>Agaricomycotina</taxon>
        <taxon>Agaricomycetes</taxon>
        <taxon>Agaricomycetidae</taxon>
        <taxon>Agaricales</taxon>
        <taxon>Agaricineae</taxon>
        <taxon>Strophariaceae</taxon>
        <taxon>Galerina</taxon>
    </lineage>
</organism>
<dbReference type="Proteomes" id="UP000027222">
    <property type="component" value="Unassembled WGS sequence"/>
</dbReference>
<evidence type="ECO:0000313" key="1">
    <source>
        <dbReference type="EMBL" id="KDR82558.1"/>
    </source>
</evidence>
<sequence>MRRGQTIILASRRLSDGMICTTKGPTSKTPKFELDRLKCKTVHRCLAIAVDHEAHGRK</sequence>
<proteinExistence type="predicted"/>
<keyword evidence="2" id="KW-1185">Reference proteome</keyword>
<gene>
    <name evidence="1" type="ORF">GALMADRAFT_237931</name>
</gene>
<evidence type="ECO:0000313" key="2">
    <source>
        <dbReference type="Proteomes" id="UP000027222"/>
    </source>
</evidence>
<protein>
    <submittedName>
        <fullName evidence="1">Uncharacterized protein</fullName>
    </submittedName>
</protein>
<accession>A0A067TUB7</accession>